<dbReference type="PANTHER" id="PTHR47257">
    <property type="entry name" value="PH-RESPONSE TRANSCRIPTION FACTOR PACC/RIM101"/>
    <property type="match status" value="1"/>
</dbReference>
<dbReference type="AlphaFoldDB" id="A0A8H4BQ65"/>
<evidence type="ECO:0000313" key="12">
    <source>
        <dbReference type="EMBL" id="KAF1806363.1"/>
    </source>
</evidence>
<feature type="domain" description="C2H2-type" evidence="11">
    <location>
        <begin position="78"/>
        <end position="105"/>
    </location>
</feature>
<accession>A0A8H4BQ65</accession>
<keyword evidence="6" id="KW-0862">Zinc</keyword>
<keyword evidence="4" id="KW-0677">Repeat</keyword>
<dbReference type="GO" id="GO:0008270">
    <property type="term" value="F:zinc ion binding"/>
    <property type="evidence" value="ECO:0007669"/>
    <property type="project" value="UniProtKB-KW"/>
</dbReference>
<dbReference type="FunFam" id="3.30.160.60:FF:000100">
    <property type="entry name" value="Zinc finger 45-like"/>
    <property type="match status" value="1"/>
</dbReference>
<evidence type="ECO:0000256" key="6">
    <source>
        <dbReference type="ARBA" id="ARBA00022833"/>
    </source>
</evidence>
<dbReference type="GO" id="GO:0005634">
    <property type="term" value="C:nucleus"/>
    <property type="evidence" value="ECO:0007669"/>
    <property type="project" value="UniProtKB-SubCell"/>
</dbReference>
<keyword evidence="5 9" id="KW-0863">Zinc-finger</keyword>
<feature type="region of interest" description="Disordered" evidence="10">
    <location>
        <begin position="388"/>
        <end position="417"/>
    </location>
</feature>
<dbReference type="InterPro" id="IPR013087">
    <property type="entry name" value="Znf_C2H2_type"/>
</dbReference>
<evidence type="ECO:0000256" key="2">
    <source>
        <dbReference type="ARBA" id="ARBA00022491"/>
    </source>
</evidence>
<feature type="compositionally biased region" description="Polar residues" evidence="10">
    <location>
        <begin position="388"/>
        <end position="399"/>
    </location>
</feature>
<gene>
    <name evidence="12" type="ORF">FB192DRAFT_1006157</name>
</gene>
<feature type="region of interest" description="Disordered" evidence="10">
    <location>
        <begin position="113"/>
        <end position="153"/>
    </location>
</feature>
<evidence type="ECO:0000256" key="1">
    <source>
        <dbReference type="ARBA" id="ARBA00004123"/>
    </source>
</evidence>
<dbReference type="SUPFAM" id="SSF57667">
    <property type="entry name" value="beta-beta-alpha zinc fingers"/>
    <property type="match status" value="2"/>
</dbReference>
<comment type="similarity">
    <text evidence="8">Belongs to the pacC/RIM101 family.</text>
</comment>
<dbReference type="SMART" id="SM00355">
    <property type="entry name" value="ZnF_C2H2"/>
    <property type="match status" value="3"/>
</dbReference>
<comment type="subcellular location">
    <subcellularLocation>
        <location evidence="1">Nucleus</location>
    </subcellularLocation>
</comment>
<comment type="caution">
    <text evidence="12">The sequence shown here is derived from an EMBL/GenBank/DDBJ whole genome shotgun (WGS) entry which is preliminary data.</text>
</comment>
<dbReference type="PANTHER" id="PTHR47257:SF1">
    <property type="entry name" value="PH-RESPONSE TRANSCRIPTION FACTOR PACC_RIM101"/>
    <property type="match status" value="1"/>
</dbReference>
<evidence type="ECO:0000256" key="8">
    <source>
        <dbReference type="ARBA" id="ARBA00038089"/>
    </source>
</evidence>
<feature type="region of interest" description="Disordered" evidence="10">
    <location>
        <begin position="443"/>
        <end position="464"/>
    </location>
</feature>
<evidence type="ECO:0000256" key="3">
    <source>
        <dbReference type="ARBA" id="ARBA00022723"/>
    </source>
</evidence>
<evidence type="ECO:0000313" key="13">
    <source>
        <dbReference type="Proteomes" id="UP000469890"/>
    </source>
</evidence>
<organism evidence="12 13">
    <name type="scientific">Mucor circinelloides f. lusitanicus</name>
    <name type="common">Mucor racemosus var. lusitanicus</name>
    <dbReference type="NCBI Taxonomy" id="29924"/>
    <lineage>
        <taxon>Eukaryota</taxon>
        <taxon>Fungi</taxon>
        <taxon>Fungi incertae sedis</taxon>
        <taxon>Mucoromycota</taxon>
        <taxon>Mucoromycotina</taxon>
        <taxon>Mucoromycetes</taxon>
        <taxon>Mucorales</taxon>
        <taxon>Mucorineae</taxon>
        <taxon>Mucoraceae</taxon>
        <taxon>Mucor</taxon>
    </lineage>
</organism>
<feature type="region of interest" description="Disordered" evidence="10">
    <location>
        <begin position="165"/>
        <end position="184"/>
    </location>
</feature>
<reference evidence="12 13" key="1">
    <citation type="submission" date="2019-09" db="EMBL/GenBank/DDBJ databases">
        <authorList>
            <consortium name="DOE Joint Genome Institute"/>
            <person name="Mondo S.J."/>
            <person name="Navarro-Mendoza M.I."/>
            <person name="Perez-Arques C."/>
            <person name="Panchal S."/>
            <person name="Nicolas F.E."/>
            <person name="Ganguly P."/>
            <person name="Pangilinan J."/>
            <person name="Grigoriev I."/>
            <person name="Heitman J."/>
            <person name="Sanya K."/>
            <person name="Garre V."/>
        </authorList>
    </citation>
    <scope>NUCLEOTIDE SEQUENCE [LARGE SCALE GENOMIC DNA]</scope>
    <source>
        <strain evidence="12 13">MU402</strain>
    </source>
</reference>
<feature type="region of interest" description="Disordered" evidence="10">
    <location>
        <begin position="527"/>
        <end position="552"/>
    </location>
</feature>
<evidence type="ECO:0000256" key="5">
    <source>
        <dbReference type="ARBA" id="ARBA00022771"/>
    </source>
</evidence>
<feature type="region of interest" description="Disordered" evidence="10">
    <location>
        <begin position="477"/>
        <end position="502"/>
    </location>
</feature>
<evidence type="ECO:0000259" key="11">
    <source>
        <dbReference type="PROSITE" id="PS50157"/>
    </source>
</evidence>
<keyword evidence="3" id="KW-0479">Metal-binding</keyword>
<keyword evidence="7" id="KW-0539">Nucleus</keyword>
<keyword evidence="2" id="KW-0678">Repressor</keyword>
<protein>
    <recommendedName>
        <fullName evidence="11">C2H2-type domain-containing protein</fullName>
    </recommendedName>
</protein>
<evidence type="ECO:0000256" key="9">
    <source>
        <dbReference type="PROSITE-ProRule" id="PRU00042"/>
    </source>
</evidence>
<name>A0A8H4BQ65_MUCCL</name>
<evidence type="ECO:0000256" key="7">
    <source>
        <dbReference type="ARBA" id="ARBA00023242"/>
    </source>
</evidence>
<sequence>MQTSLEMDTEIYFCRWIGCTISFDDPEHLYIHLTNDHVGRKSTGNLCLTCHWDKCDVTVIKRDHITSHLRVHVPLKPHRCQFCSKSFKRPQDLKKHEKIHSEQHISTLRCHHRNQQQPLTPPSSTHHSSRDVSPVLSDNHPISPPTSTYSDENWLYAGVSPSTAMSDFSSSHQQQQQQQQQPPLQYNTQVPQANFVTQPPADIINDLFFPMDMDTKPTEYNASIAHSLDQIQTFMDAGAIDQSNFNLNISNEQQLNDMNDWLARLSDSIATGQLPQDPVMDPATTFAYNQMSNFTAPQQQYPVVPSQNSSSIYPVSCNENGMYVRSQPMPQPIVPSQDIDSYLGNFAPSTNQYQQYQQQNVGVTGQRQHYTAVPNVSNQYFQPELRTTTNFTKANNPENAETEKEETISFKPSKSITHEDKKNMATLINTFSSALVDNNFKPAASTKEEEDDEDKGKSRSSDDLIRELITSDLSKLSIQDDADASEPSVNKEDHESKSLYPTASVSAVQQNHLLLLKKMTQWVNENYHKNHSPPTQEAAATTTIAASPVSCQ</sequence>
<dbReference type="InterPro" id="IPR036236">
    <property type="entry name" value="Znf_C2H2_sf"/>
</dbReference>
<dbReference type="InterPro" id="IPR050806">
    <property type="entry name" value="pacC/RIM101"/>
</dbReference>
<dbReference type="Pfam" id="PF00096">
    <property type="entry name" value="zf-C2H2"/>
    <property type="match status" value="1"/>
</dbReference>
<feature type="domain" description="C2H2-type" evidence="11">
    <location>
        <begin position="48"/>
        <end position="77"/>
    </location>
</feature>
<dbReference type="Gene3D" id="3.30.160.60">
    <property type="entry name" value="Classic Zinc Finger"/>
    <property type="match status" value="2"/>
</dbReference>
<dbReference type="PROSITE" id="PS00028">
    <property type="entry name" value="ZINC_FINGER_C2H2_1"/>
    <property type="match status" value="3"/>
</dbReference>
<evidence type="ECO:0000256" key="10">
    <source>
        <dbReference type="SAM" id="MobiDB-lite"/>
    </source>
</evidence>
<dbReference type="EMBL" id="JAAECE010000001">
    <property type="protein sequence ID" value="KAF1806363.1"/>
    <property type="molecule type" value="Genomic_DNA"/>
</dbReference>
<dbReference type="Proteomes" id="UP000469890">
    <property type="component" value="Unassembled WGS sequence"/>
</dbReference>
<feature type="compositionally biased region" description="Basic and acidic residues" evidence="10">
    <location>
        <begin position="454"/>
        <end position="464"/>
    </location>
</feature>
<proteinExistence type="inferred from homology"/>
<evidence type="ECO:0000256" key="4">
    <source>
        <dbReference type="ARBA" id="ARBA00022737"/>
    </source>
</evidence>
<dbReference type="PROSITE" id="PS50157">
    <property type="entry name" value="ZINC_FINGER_C2H2_2"/>
    <property type="match status" value="3"/>
</dbReference>
<dbReference type="GO" id="GO:0045944">
    <property type="term" value="P:positive regulation of transcription by RNA polymerase II"/>
    <property type="evidence" value="ECO:0007669"/>
    <property type="project" value="TreeGrafter"/>
</dbReference>
<feature type="domain" description="C2H2-type" evidence="11">
    <location>
        <begin position="12"/>
        <end position="42"/>
    </location>
</feature>